<dbReference type="PROSITE" id="PS51192">
    <property type="entry name" value="HELICASE_ATP_BIND_1"/>
    <property type="match status" value="1"/>
</dbReference>
<dbReference type="InterPro" id="IPR014001">
    <property type="entry name" value="Helicase_ATP-bd"/>
</dbReference>
<evidence type="ECO:0000313" key="9">
    <source>
        <dbReference type="EMBL" id="GLB39036.1"/>
    </source>
</evidence>
<keyword evidence="2 5" id="KW-0378">Hydrolase</keyword>
<dbReference type="EC" id="3.6.4.13" evidence="5"/>
<evidence type="ECO:0000256" key="1">
    <source>
        <dbReference type="ARBA" id="ARBA00022741"/>
    </source>
</evidence>
<sequence>MASLLAQAVKACVSKHPVATRFTLAGSARHSSALATATGESQPAVMATSPPAAEDNALPAFKTLEGVVSDNVLKAIIGKPMSLTTMSPVQAEVFPLLPELARPYNPQEPSTGPPRDLLVKAKTGTGKTLGFLLPAVEARLQSIEAHVARALRDAGRTEDRALEHKVKAAFTRETVGTLIISPTRELASQIAKEAQRLTTHLDAFGVRLFVGGEGKRNQMREWTTGRRDIVVATPGRLRDVLESEPEVKRGIAKTQVLVLDEADTLLDMGFRPDIEAIKEFLPPVPQRQTFLFSATVSRAIQDIARMSLAPNHKFINCVSNDTSPVHAHVPQYHTILPHAKDQLPHILRLLAHDQLSNPGSAKAIVFFPTTKMTQLFATALRELSRSCLPAGRNTNVYELHSKKSMESRTRASSSFRNDTSGAAILVTSDVSARGVDYPGVTRVIQVGIPGSTEQYVHRVGRTGRANNTQGRGDLVLLPWEMRYVNECLSMVPLKPLRTQDLAAEVEELAQTFDKDPSAFFVNAPVPPPRPQSSTGRDRDRRAYTRPPVHGAQLFQSQTAAVMQEIELTSQELKMKLDEEAIRETFMSLLGYYLGKTTALRMRRDEVVEGLKQWTTDGLGLPVPPYVSEQLLKKIGGLEKPARGYGGRPTWRSGGGGGDYDRAPRKNSWEERGQQRVRSNRDRGFGSVNGDRFSRDREGGEYRGRDSFGDREGRSGRRGFGSRNSGPRSEDW</sequence>
<feature type="compositionally biased region" description="Basic and acidic residues" evidence="6">
    <location>
        <begin position="691"/>
        <end position="714"/>
    </location>
</feature>
<feature type="domain" description="Helicase ATP-binding" evidence="7">
    <location>
        <begin position="108"/>
        <end position="314"/>
    </location>
</feature>
<evidence type="ECO:0000256" key="5">
    <source>
        <dbReference type="RuleBase" id="RU365068"/>
    </source>
</evidence>
<feature type="region of interest" description="Disordered" evidence="6">
    <location>
        <begin position="519"/>
        <end position="543"/>
    </location>
</feature>
<keyword evidence="10" id="KW-1185">Reference proteome</keyword>
<name>A0A9P3PNU7_LYOSH</name>
<dbReference type="GO" id="GO:0003723">
    <property type="term" value="F:RNA binding"/>
    <property type="evidence" value="ECO:0007669"/>
    <property type="project" value="UniProtKB-UniRule"/>
</dbReference>
<comment type="similarity">
    <text evidence="5">Belongs to the DEAD box helicase family.</text>
</comment>
<dbReference type="InterPro" id="IPR027417">
    <property type="entry name" value="P-loop_NTPase"/>
</dbReference>
<keyword evidence="1 5" id="KW-0547">Nucleotide-binding</keyword>
<accession>A0A9P3PNU7</accession>
<dbReference type="GO" id="GO:0016787">
    <property type="term" value="F:hydrolase activity"/>
    <property type="evidence" value="ECO:0007669"/>
    <property type="project" value="UniProtKB-KW"/>
</dbReference>
<dbReference type="InterPro" id="IPR011545">
    <property type="entry name" value="DEAD/DEAH_box_helicase_dom"/>
</dbReference>
<keyword evidence="5" id="KW-0347">Helicase</keyword>
<dbReference type="Pfam" id="PF00270">
    <property type="entry name" value="DEAD"/>
    <property type="match status" value="1"/>
</dbReference>
<dbReference type="Proteomes" id="UP001063166">
    <property type="component" value="Unassembled WGS sequence"/>
</dbReference>
<evidence type="ECO:0000256" key="6">
    <source>
        <dbReference type="SAM" id="MobiDB-lite"/>
    </source>
</evidence>
<evidence type="ECO:0000259" key="7">
    <source>
        <dbReference type="PROSITE" id="PS51192"/>
    </source>
</evidence>
<dbReference type="EMBL" id="BRPK01000006">
    <property type="protein sequence ID" value="GLB39036.1"/>
    <property type="molecule type" value="Genomic_DNA"/>
</dbReference>
<feature type="compositionally biased region" description="Low complexity" evidence="6">
    <location>
        <begin position="720"/>
        <end position="731"/>
    </location>
</feature>
<comment type="catalytic activity">
    <reaction evidence="5">
        <text>ATP + H2O = ADP + phosphate + H(+)</text>
        <dbReference type="Rhea" id="RHEA:13065"/>
        <dbReference type="ChEBI" id="CHEBI:15377"/>
        <dbReference type="ChEBI" id="CHEBI:15378"/>
        <dbReference type="ChEBI" id="CHEBI:30616"/>
        <dbReference type="ChEBI" id="CHEBI:43474"/>
        <dbReference type="ChEBI" id="CHEBI:456216"/>
        <dbReference type="EC" id="3.6.4.13"/>
    </reaction>
</comment>
<comment type="function">
    <text evidence="5">RNA helicase.</text>
</comment>
<comment type="caution">
    <text evidence="9">The sequence shown here is derived from an EMBL/GenBank/DDBJ whole genome shotgun (WGS) entry which is preliminary data.</text>
</comment>
<dbReference type="Pfam" id="PF00271">
    <property type="entry name" value="Helicase_C"/>
    <property type="match status" value="1"/>
</dbReference>
<organism evidence="9 10">
    <name type="scientific">Lyophyllum shimeji</name>
    <name type="common">Hon-shimeji</name>
    <name type="synonym">Tricholoma shimeji</name>
    <dbReference type="NCBI Taxonomy" id="47721"/>
    <lineage>
        <taxon>Eukaryota</taxon>
        <taxon>Fungi</taxon>
        <taxon>Dikarya</taxon>
        <taxon>Basidiomycota</taxon>
        <taxon>Agaricomycotina</taxon>
        <taxon>Agaricomycetes</taxon>
        <taxon>Agaricomycetidae</taxon>
        <taxon>Agaricales</taxon>
        <taxon>Tricholomatineae</taxon>
        <taxon>Lyophyllaceae</taxon>
        <taxon>Lyophyllum</taxon>
    </lineage>
</organism>
<dbReference type="Gene3D" id="3.40.50.300">
    <property type="entry name" value="P-loop containing nucleotide triphosphate hydrolases"/>
    <property type="match status" value="2"/>
</dbReference>
<dbReference type="OrthoDB" id="193716at2759"/>
<dbReference type="SMART" id="SM00487">
    <property type="entry name" value="DEXDc"/>
    <property type="match status" value="1"/>
</dbReference>
<protein>
    <recommendedName>
        <fullName evidence="5">ATP-dependent RNA helicase</fullName>
        <ecNumber evidence="5">3.6.4.13</ecNumber>
    </recommendedName>
</protein>
<feature type="region of interest" description="Disordered" evidence="6">
    <location>
        <begin position="641"/>
        <end position="731"/>
    </location>
</feature>
<dbReference type="CDD" id="cd18787">
    <property type="entry name" value="SF2_C_DEAD"/>
    <property type="match status" value="1"/>
</dbReference>
<evidence type="ECO:0000313" key="10">
    <source>
        <dbReference type="Proteomes" id="UP001063166"/>
    </source>
</evidence>
<dbReference type="GO" id="GO:0003724">
    <property type="term" value="F:RNA helicase activity"/>
    <property type="evidence" value="ECO:0007669"/>
    <property type="project" value="UniProtKB-EC"/>
</dbReference>
<dbReference type="PANTHER" id="PTHR24031">
    <property type="entry name" value="RNA HELICASE"/>
    <property type="match status" value="1"/>
</dbReference>
<keyword evidence="4 5" id="KW-0694">RNA-binding</keyword>
<dbReference type="PROSITE" id="PS51194">
    <property type="entry name" value="HELICASE_CTER"/>
    <property type="match status" value="1"/>
</dbReference>
<dbReference type="GO" id="GO:0005524">
    <property type="term" value="F:ATP binding"/>
    <property type="evidence" value="ECO:0007669"/>
    <property type="project" value="UniProtKB-UniRule"/>
</dbReference>
<gene>
    <name evidence="9" type="primary">MSS116</name>
    <name evidence="9" type="ORF">LshimejAT787_0601980</name>
</gene>
<evidence type="ECO:0000256" key="4">
    <source>
        <dbReference type="ARBA" id="ARBA00022884"/>
    </source>
</evidence>
<feature type="domain" description="Helicase C-terminal" evidence="8">
    <location>
        <begin position="342"/>
        <end position="509"/>
    </location>
</feature>
<dbReference type="AlphaFoldDB" id="A0A9P3PNU7"/>
<feature type="compositionally biased region" description="Basic and acidic residues" evidence="6">
    <location>
        <begin position="658"/>
        <end position="683"/>
    </location>
</feature>
<evidence type="ECO:0000259" key="8">
    <source>
        <dbReference type="PROSITE" id="PS51194"/>
    </source>
</evidence>
<evidence type="ECO:0000256" key="2">
    <source>
        <dbReference type="ARBA" id="ARBA00022801"/>
    </source>
</evidence>
<dbReference type="SUPFAM" id="SSF52540">
    <property type="entry name" value="P-loop containing nucleoside triphosphate hydrolases"/>
    <property type="match status" value="1"/>
</dbReference>
<evidence type="ECO:0000256" key="3">
    <source>
        <dbReference type="ARBA" id="ARBA00022840"/>
    </source>
</evidence>
<dbReference type="InterPro" id="IPR001650">
    <property type="entry name" value="Helicase_C-like"/>
</dbReference>
<reference evidence="9" key="1">
    <citation type="submission" date="2022-07" db="EMBL/GenBank/DDBJ databases">
        <title>The genome of Lyophyllum shimeji provides insight into the initial evolution of ectomycorrhizal fungal genome.</title>
        <authorList>
            <person name="Kobayashi Y."/>
            <person name="Shibata T."/>
            <person name="Hirakawa H."/>
            <person name="Shigenobu S."/>
            <person name="Nishiyama T."/>
            <person name="Yamada A."/>
            <person name="Hasebe M."/>
            <person name="Kawaguchi M."/>
        </authorList>
    </citation>
    <scope>NUCLEOTIDE SEQUENCE</scope>
    <source>
        <strain evidence="9">AT787</strain>
    </source>
</reference>
<dbReference type="SMART" id="SM00490">
    <property type="entry name" value="HELICc"/>
    <property type="match status" value="1"/>
</dbReference>
<comment type="domain">
    <text evidence="5">The Q motif is unique to and characteristic of the DEAD box family of RNA helicases and controls ATP binding and hydrolysis.</text>
</comment>
<proteinExistence type="inferred from homology"/>
<keyword evidence="3 5" id="KW-0067">ATP-binding</keyword>